<dbReference type="PRINTS" id="PR00417">
    <property type="entry name" value="PRTPISMRASEI"/>
</dbReference>
<organism evidence="9">
    <name type="scientific">marine metagenome</name>
    <dbReference type="NCBI Taxonomy" id="408172"/>
    <lineage>
        <taxon>unclassified sequences</taxon>
        <taxon>metagenomes</taxon>
        <taxon>ecological metagenomes</taxon>
    </lineage>
</organism>
<comment type="similarity">
    <text evidence="2">Belongs to the type IA topoisomerase family.</text>
</comment>
<dbReference type="AlphaFoldDB" id="A0A382NZ47"/>
<dbReference type="Gene3D" id="2.70.20.10">
    <property type="entry name" value="Topoisomerase I, domain 3"/>
    <property type="match status" value="1"/>
</dbReference>
<feature type="non-terminal residue" evidence="9">
    <location>
        <position position="361"/>
    </location>
</feature>
<evidence type="ECO:0000256" key="6">
    <source>
        <dbReference type="ARBA" id="ARBA00023235"/>
    </source>
</evidence>
<dbReference type="InterPro" id="IPR003601">
    <property type="entry name" value="Topo_IA_2"/>
</dbReference>
<proteinExistence type="inferred from homology"/>
<sequence length="361" mass="40027">DKKKQVAHLKRRLKDADALYLATDEDREGEAIAWHLLEVLKPKVPVHRLVFHEITKGAITEALENTRDIDLDLVWAQRARRKLDRLFGFDVSPVLWKMIGRGLSAGRVQSVATRMIVERERERMAFTAADYWDLTCAMVTGSGAGFTARLLELDGRRVALGRDFGDDGRLARADVLVLDEASAGAVRNDLEGQPATVESVEPKPFRRRPAAPFTTSTFQQAAGSRLKLSASRAMHAAQGLYQKGYITYMRTDSTTLSDTAIRAARQAATERFGADHVPDAPRTYTNKVRNAQEAHEAIRPAGDHFRHPNTVRGELPKSEADVYEMVWCRTVASQMTDATGETVRLRMGADLASGSVGQRAT</sequence>
<accession>A0A382NZ47</accession>
<evidence type="ECO:0000313" key="9">
    <source>
        <dbReference type="EMBL" id="SVC66379.1"/>
    </source>
</evidence>
<dbReference type="InterPro" id="IPR013826">
    <property type="entry name" value="Topo_IA_cen_sub3"/>
</dbReference>
<keyword evidence="5" id="KW-0238">DNA-binding</keyword>
<dbReference type="PROSITE" id="PS52039">
    <property type="entry name" value="TOPO_IA_2"/>
    <property type="match status" value="1"/>
</dbReference>
<dbReference type="InterPro" id="IPR000380">
    <property type="entry name" value="Topo_IA"/>
</dbReference>
<dbReference type="PROSITE" id="PS50880">
    <property type="entry name" value="TOPRIM"/>
    <property type="match status" value="1"/>
</dbReference>
<feature type="domain" description="Toprim" evidence="7">
    <location>
        <begin position="1"/>
        <end position="55"/>
    </location>
</feature>
<dbReference type="Pfam" id="PF01751">
    <property type="entry name" value="Toprim"/>
    <property type="match status" value="1"/>
</dbReference>
<evidence type="ECO:0000256" key="3">
    <source>
        <dbReference type="ARBA" id="ARBA00012891"/>
    </source>
</evidence>
<dbReference type="GO" id="GO:0003917">
    <property type="term" value="F:DNA topoisomerase type I (single strand cut, ATP-independent) activity"/>
    <property type="evidence" value="ECO:0007669"/>
    <property type="project" value="UniProtKB-EC"/>
</dbReference>
<dbReference type="GO" id="GO:0006265">
    <property type="term" value="P:DNA topological change"/>
    <property type="evidence" value="ECO:0007669"/>
    <property type="project" value="InterPro"/>
</dbReference>
<protein>
    <recommendedName>
        <fullName evidence="3">DNA topoisomerase</fullName>
        <ecNumber evidence="3">5.6.2.1</ecNumber>
    </recommendedName>
</protein>
<dbReference type="Gene3D" id="1.10.290.10">
    <property type="entry name" value="Topoisomerase I, domain 4"/>
    <property type="match status" value="1"/>
</dbReference>
<dbReference type="InterPro" id="IPR003602">
    <property type="entry name" value="Topo_IA_DNA-bd_dom"/>
</dbReference>
<dbReference type="InterPro" id="IPR013824">
    <property type="entry name" value="Topo_IA_cen_sub1"/>
</dbReference>
<evidence type="ECO:0000256" key="5">
    <source>
        <dbReference type="ARBA" id="ARBA00023125"/>
    </source>
</evidence>
<dbReference type="SMART" id="SM00436">
    <property type="entry name" value="TOP1Bc"/>
    <property type="match status" value="1"/>
</dbReference>
<dbReference type="PANTHER" id="PTHR42785:SF1">
    <property type="entry name" value="DNA TOPOISOMERASE"/>
    <property type="match status" value="1"/>
</dbReference>
<dbReference type="PROSITE" id="PS00396">
    <property type="entry name" value="TOPO_IA_1"/>
    <property type="match status" value="1"/>
</dbReference>
<dbReference type="InterPro" id="IPR006171">
    <property type="entry name" value="TOPRIM_dom"/>
</dbReference>
<gene>
    <name evidence="9" type="ORF">METZ01_LOCUS319233</name>
</gene>
<dbReference type="SUPFAM" id="SSF56712">
    <property type="entry name" value="Prokaryotic type I DNA topoisomerase"/>
    <property type="match status" value="1"/>
</dbReference>
<keyword evidence="6" id="KW-0413">Isomerase</keyword>
<dbReference type="EC" id="5.6.2.1" evidence="3"/>
<dbReference type="PANTHER" id="PTHR42785">
    <property type="entry name" value="DNA TOPOISOMERASE, TYPE IA, CORE"/>
    <property type="match status" value="1"/>
</dbReference>
<dbReference type="InterPro" id="IPR023405">
    <property type="entry name" value="Topo_IA_core_domain"/>
</dbReference>
<dbReference type="InterPro" id="IPR013497">
    <property type="entry name" value="Topo_IA_cen"/>
</dbReference>
<feature type="domain" description="Topo IA-type catalytic" evidence="8">
    <location>
        <begin position="70"/>
        <end position="361"/>
    </location>
</feature>
<evidence type="ECO:0000259" key="8">
    <source>
        <dbReference type="PROSITE" id="PS52039"/>
    </source>
</evidence>
<dbReference type="GO" id="GO:0003677">
    <property type="term" value="F:DNA binding"/>
    <property type="evidence" value="ECO:0007669"/>
    <property type="project" value="UniProtKB-KW"/>
</dbReference>
<dbReference type="Pfam" id="PF01131">
    <property type="entry name" value="Topoisom_bac"/>
    <property type="match status" value="1"/>
</dbReference>
<dbReference type="InterPro" id="IPR013825">
    <property type="entry name" value="Topo_IA_cen_sub2"/>
</dbReference>
<reference evidence="9" key="1">
    <citation type="submission" date="2018-05" db="EMBL/GenBank/DDBJ databases">
        <authorList>
            <person name="Lanie J.A."/>
            <person name="Ng W.-L."/>
            <person name="Kazmierczak K.M."/>
            <person name="Andrzejewski T.M."/>
            <person name="Davidsen T.M."/>
            <person name="Wayne K.J."/>
            <person name="Tettelin H."/>
            <person name="Glass J.I."/>
            <person name="Rusch D."/>
            <person name="Podicherti R."/>
            <person name="Tsui H.-C.T."/>
            <person name="Winkler M.E."/>
        </authorList>
    </citation>
    <scope>NUCLEOTIDE SEQUENCE</scope>
</reference>
<evidence type="ECO:0000259" key="7">
    <source>
        <dbReference type="PROSITE" id="PS50880"/>
    </source>
</evidence>
<dbReference type="Gene3D" id="1.10.460.10">
    <property type="entry name" value="Topoisomerase I, domain 2"/>
    <property type="match status" value="1"/>
</dbReference>
<dbReference type="EMBL" id="UINC01103754">
    <property type="protein sequence ID" value="SVC66379.1"/>
    <property type="molecule type" value="Genomic_DNA"/>
</dbReference>
<feature type="non-terminal residue" evidence="9">
    <location>
        <position position="1"/>
    </location>
</feature>
<keyword evidence="4" id="KW-0799">Topoisomerase</keyword>
<dbReference type="InterPro" id="IPR023406">
    <property type="entry name" value="Topo_IA_AS"/>
</dbReference>
<evidence type="ECO:0000256" key="2">
    <source>
        <dbReference type="ARBA" id="ARBA00009446"/>
    </source>
</evidence>
<dbReference type="SMART" id="SM00437">
    <property type="entry name" value="TOP1Ac"/>
    <property type="match status" value="1"/>
</dbReference>
<evidence type="ECO:0000256" key="4">
    <source>
        <dbReference type="ARBA" id="ARBA00023029"/>
    </source>
</evidence>
<comment type="catalytic activity">
    <reaction evidence="1">
        <text>ATP-independent breakage of single-stranded DNA, followed by passage and rejoining.</text>
        <dbReference type="EC" id="5.6.2.1"/>
    </reaction>
</comment>
<dbReference type="Gene3D" id="3.40.50.140">
    <property type="match status" value="1"/>
</dbReference>
<evidence type="ECO:0000256" key="1">
    <source>
        <dbReference type="ARBA" id="ARBA00000213"/>
    </source>
</evidence>
<name>A0A382NZ47_9ZZZZ</name>